<comment type="caution">
    <text evidence="1">The sequence shown here is derived from an EMBL/GenBank/DDBJ whole genome shotgun (WGS) entry which is preliminary data.</text>
</comment>
<dbReference type="EMBL" id="AHHD01000465">
    <property type="protein sequence ID" value="EKG11939.1"/>
    <property type="molecule type" value="Genomic_DNA"/>
</dbReference>
<evidence type="ECO:0000313" key="2">
    <source>
        <dbReference type="Proteomes" id="UP000007129"/>
    </source>
</evidence>
<accession>K2RP31</accession>
<organism evidence="1 2">
    <name type="scientific">Macrophomina phaseolina (strain MS6)</name>
    <name type="common">Charcoal rot fungus</name>
    <dbReference type="NCBI Taxonomy" id="1126212"/>
    <lineage>
        <taxon>Eukaryota</taxon>
        <taxon>Fungi</taxon>
        <taxon>Dikarya</taxon>
        <taxon>Ascomycota</taxon>
        <taxon>Pezizomycotina</taxon>
        <taxon>Dothideomycetes</taxon>
        <taxon>Dothideomycetes incertae sedis</taxon>
        <taxon>Botryosphaeriales</taxon>
        <taxon>Botryosphaeriaceae</taxon>
        <taxon>Macrophomina</taxon>
    </lineage>
</organism>
<dbReference type="Proteomes" id="UP000007129">
    <property type="component" value="Unassembled WGS sequence"/>
</dbReference>
<dbReference type="VEuPathDB" id="FungiDB:MPH_10983"/>
<sequence length="84" mass="9148">MIPDIERERHLAGHDLSGVPPLQMMEGSQFLAHRGRADVQLLEDFDNHGVKNLNATIFDLDCDAKGTLGTEAPGLLRSPDANTP</sequence>
<gene>
    <name evidence="1" type="ORF">MPH_10983</name>
</gene>
<protein>
    <submittedName>
        <fullName evidence="1">Uncharacterized protein</fullName>
    </submittedName>
</protein>
<proteinExistence type="predicted"/>
<evidence type="ECO:0000313" key="1">
    <source>
        <dbReference type="EMBL" id="EKG11939.1"/>
    </source>
</evidence>
<dbReference type="AlphaFoldDB" id="K2RP31"/>
<name>K2RP31_MACPH</name>
<reference evidence="1 2" key="1">
    <citation type="journal article" date="2012" name="BMC Genomics">
        <title>Tools to kill: Genome of one of the most destructive plant pathogenic fungi Macrophomina phaseolina.</title>
        <authorList>
            <person name="Islam M.S."/>
            <person name="Haque M.S."/>
            <person name="Islam M.M."/>
            <person name="Emdad E.M."/>
            <person name="Halim A."/>
            <person name="Hossen Q.M.M."/>
            <person name="Hossain M.Z."/>
            <person name="Ahmed B."/>
            <person name="Rahim S."/>
            <person name="Rahman M.S."/>
            <person name="Alam M.M."/>
            <person name="Hou S."/>
            <person name="Wan X."/>
            <person name="Saito J.A."/>
            <person name="Alam M."/>
        </authorList>
    </citation>
    <scope>NUCLEOTIDE SEQUENCE [LARGE SCALE GENOMIC DNA]</scope>
    <source>
        <strain evidence="1 2">MS6</strain>
    </source>
</reference>
<dbReference type="HOGENOM" id="CLU_2527905_0_0_1"/>
<dbReference type="InParanoid" id="K2RP31"/>